<evidence type="ECO:0000256" key="4">
    <source>
        <dbReference type="ARBA" id="ARBA00022679"/>
    </source>
</evidence>
<dbReference type="EMBL" id="AP026802">
    <property type="protein sequence ID" value="BDR59598.1"/>
    <property type="molecule type" value="Genomic_DNA"/>
</dbReference>
<dbReference type="InterPro" id="IPR015421">
    <property type="entry name" value="PyrdxlP-dep_Trfase_major"/>
</dbReference>
<gene>
    <name evidence="8" type="ORF">XA3_20390</name>
</gene>
<proteinExistence type="inferred from homology"/>
<protein>
    <recommendedName>
        <fullName evidence="6">Aminotransferase</fullName>
        <ecNumber evidence="6">2.6.1.-</ecNumber>
    </recommendedName>
</protein>
<evidence type="ECO:0000256" key="1">
    <source>
        <dbReference type="ARBA" id="ARBA00001933"/>
    </source>
</evidence>
<dbReference type="PANTHER" id="PTHR46383:SF1">
    <property type="entry name" value="ASPARTATE AMINOTRANSFERASE"/>
    <property type="match status" value="1"/>
</dbReference>
<organism evidence="8 9">
    <name type="scientific">Xylocopilactobacillus apicola</name>
    <dbReference type="NCBI Taxonomy" id="2932184"/>
    <lineage>
        <taxon>Bacteria</taxon>
        <taxon>Bacillati</taxon>
        <taxon>Bacillota</taxon>
        <taxon>Bacilli</taxon>
        <taxon>Lactobacillales</taxon>
        <taxon>Lactobacillaceae</taxon>
        <taxon>Xylocopilactobacillus</taxon>
    </lineage>
</organism>
<dbReference type="SUPFAM" id="SSF53383">
    <property type="entry name" value="PLP-dependent transferases"/>
    <property type="match status" value="1"/>
</dbReference>
<feature type="domain" description="Aminotransferase class I/classII large" evidence="7">
    <location>
        <begin position="34"/>
        <end position="385"/>
    </location>
</feature>
<dbReference type="RefSeq" id="WP_317635385.1">
    <property type="nucleotide sequence ID" value="NZ_AP026802.1"/>
</dbReference>
<sequence>MKNYRFAKRMAGVGPSATLQMGRRAKELAQQGADVIDLSVGEPDFATPGFITKAAKQAIDAGLTSFYTPTLGLDELRRAIANNHQTIDPLSRKNVGVATGAKLVLYALMQILISDGEKVVIPAPYWVSYSQQVLLCQGNVFAVYPQNPAMKLTTAELLELDFMPKAVIINNPTNPTGALYTKDELQELIDWAAVNDVFLIVDEIYGNLVYNGAKFTSVLELSGVKDSQLIVVDGVSKTYSMTGWRIGWAIADEQIIVKMGEVLDHMTSNPAAVSQYAALAAINSDNTAAKGMREIFESRLNYSLNALEDIPGLTMAEKPQGAFYCFLRVDPAILARKKLTCTNELVLDLLDKKHVALAAGEGFDLPGYVRLSYAKDEKILQAAFARIKEYLTND</sequence>
<dbReference type="PANTHER" id="PTHR46383">
    <property type="entry name" value="ASPARTATE AMINOTRANSFERASE"/>
    <property type="match status" value="1"/>
</dbReference>
<evidence type="ECO:0000313" key="8">
    <source>
        <dbReference type="EMBL" id="BDR59598.1"/>
    </source>
</evidence>
<dbReference type="Proteomes" id="UP001321861">
    <property type="component" value="Chromosome"/>
</dbReference>
<dbReference type="Gene3D" id="3.90.1150.10">
    <property type="entry name" value="Aspartate Aminotransferase, domain 1"/>
    <property type="match status" value="1"/>
</dbReference>
<dbReference type="InterPro" id="IPR015422">
    <property type="entry name" value="PyrdxlP-dep_Trfase_small"/>
</dbReference>
<reference evidence="8 9" key="1">
    <citation type="journal article" date="2023" name="Microbiol. Spectr.">
        <title>Symbiosis of Carpenter Bees with Uncharacterized Lactic Acid Bacteria Showing NAD Auxotrophy.</title>
        <authorList>
            <person name="Kawasaki S."/>
            <person name="Ozawa K."/>
            <person name="Mori T."/>
            <person name="Yamamoto A."/>
            <person name="Ito M."/>
            <person name="Ohkuma M."/>
            <person name="Sakamoto M."/>
            <person name="Matsutani M."/>
        </authorList>
    </citation>
    <scope>NUCLEOTIDE SEQUENCE [LARGE SCALE GENOMIC DNA]</scope>
    <source>
        <strain evidence="8 9">XA3</strain>
    </source>
</reference>
<accession>A0AAU9DZA0</accession>
<evidence type="ECO:0000256" key="5">
    <source>
        <dbReference type="ARBA" id="ARBA00022898"/>
    </source>
</evidence>
<keyword evidence="3 6" id="KW-0032">Aminotransferase</keyword>
<evidence type="ECO:0000256" key="3">
    <source>
        <dbReference type="ARBA" id="ARBA00022576"/>
    </source>
</evidence>
<dbReference type="GO" id="GO:0008483">
    <property type="term" value="F:transaminase activity"/>
    <property type="evidence" value="ECO:0007669"/>
    <property type="project" value="UniProtKB-KW"/>
</dbReference>
<comment type="similarity">
    <text evidence="2 6">Belongs to the class-I pyridoxal-phosphate-dependent aminotransferase family.</text>
</comment>
<dbReference type="CDD" id="cd00609">
    <property type="entry name" value="AAT_like"/>
    <property type="match status" value="1"/>
</dbReference>
<dbReference type="InterPro" id="IPR015424">
    <property type="entry name" value="PyrdxlP-dep_Trfase"/>
</dbReference>
<dbReference type="AlphaFoldDB" id="A0AAU9DZA0"/>
<evidence type="ECO:0000259" key="7">
    <source>
        <dbReference type="Pfam" id="PF00155"/>
    </source>
</evidence>
<name>A0AAU9DZA0_9LACO</name>
<dbReference type="Pfam" id="PF00155">
    <property type="entry name" value="Aminotran_1_2"/>
    <property type="match status" value="1"/>
</dbReference>
<dbReference type="Gene3D" id="3.40.640.10">
    <property type="entry name" value="Type I PLP-dependent aspartate aminotransferase-like (Major domain)"/>
    <property type="match status" value="1"/>
</dbReference>
<keyword evidence="5" id="KW-0663">Pyridoxal phosphate</keyword>
<dbReference type="InterPro" id="IPR004839">
    <property type="entry name" value="Aminotransferase_I/II_large"/>
</dbReference>
<evidence type="ECO:0000256" key="6">
    <source>
        <dbReference type="RuleBase" id="RU000481"/>
    </source>
</evidence>
<dbReference type="PRINTS" id="PR00753">
    <property type="entry name" value="ACCSYNTHASE"/>
</dbReference>
<dbReference type="GO" id="GO:0030170">
    <property type="term" value="F:pyridoxal phosphate binding"/>
    <property type="evidence" value="ECO:0007669"/>
    <property type="project" value="InterPro"/>
</dbReference>
<dbReference type="InterPro" id="IPR004838">
    <property type="entry name" value="NHTrfase_class1_PyrdxlP-BS"/>
</dbReference>
<dbReference type="PROSITE" id="PS00105">
    <property type="entry name" value="AA_TRANSFER_CLASS_1"/>
    <property type="match status" value="1"/>
</dbReference>
<keyword evidence="9" id="KW-1185">Reference proteome</keyword>
<evidence type="ECO:0000256" key="2">
    <source>
        <dbReference type="ARBA" id="ARBA00007441"/>
    </source>
</evidence>
<keyword evidence="4 6" id="KW-0808">Transferase</keyword>
<comment type="cofactor">
    <cofactor evidence="1 6">
        <name>pyridoxal 5'-phosphate</name>
        <dbReference type="ChEBI" id="CHEBI:597326"/>
    </cofactor>
</comment>
<evidence type="ECO:0000313" key="9">
    <source>
        <dbReference type="Proteomes" id="UP001321861"/>
    </source>
</evidence>
<dbReference type="InterPro" id="IPR050596">
    <property type="entry name" value="AspAT/PAT-like"/>
</dbReference>
<dbReference type="EC" id="2.6.1.-" evidence="6"/>
<dbReference type="KEGG" id="xap:XA3_20390"/>
<dbReference type="GO" id="GO:0006520">
    <property type="term" value="P:amino acid metabolic process"/>
    <property type="evidence" value="ECO:0007669"/>
    <property type="project" value="InterPro"/>
</dbReference>